<reference evidence="6 7" key="1">
    <citation type="submission" date="2020-08" db="EMBL/GenBank/DDBJ databases">
        <title>Genomic Encyclopedia of Type Strains, Phase III (KMG-III): the genomes of soil and plant-associated and newly described type strains.</title>
        <authorList>
            <person name="Whitman W."/>
        </authorList>
    </citation>
    <scope>NUCLEOTIDE SEQUENCE [LARGE SCALE GENOMIC DNA]</scope>
    <source>
        <strain evidence="6 7">CECT 3303</strain>
    </source>
</reference>
<dbReference type="Pfam" id="PF00392">
    <property type="entry name" value="GntR"/>
    <property type="match status" value="1"/>
</dbReference>
<dbReference type="InterPro" id="IPR050679">
    <property type="entry name" value="Bact_HTH_transcr_reg"/>
</dbReference>
<dbReference type="PANTHER" id="PTHR44846:SF1">
    <property type="entry name" value="MANNOSYL-D-GLYCERATE TRANSPORT_METABOLISM SYSTEM REPRESSOR MNGR-RELATED"/>
    <property type="match status" value="1"/>
</dbReference>
<dbReference type="SMART" id="SM00345">
    <property type="entry name" value="HTH_GNTR"/>
    <property type="match status" value="1"/>
</dbReference>
<feature type="domain" description="HTH gntR-type" evidence="5">
    <location>
        <begin position="8"/>
        <end position="75"/>
    </location>
</feature>
<evidence type="ECO:0000256" key="2">
    <source>
        <dbReference type="ARBA" id="ARBA00023125"/>
    </source>
</evidence>
<dbReference type="Gene3D" id="1.10.10.10">
    <property type="entry name" value="Winged helix-like DNA-binding domain superfamily/Winged helix DNA-binding domain"/>
    <property type="match status" value="1"/>
</dbReference>
<dbReference type="Proteomes" id="UP000562352">
    <property type="component" value="Unassembled WGS sequence"/>
</dbReference>
<dbReference type="InterPro" id="IPR000524">
    <property type="entry name" value="Tscrpt_reg_HTH_GntR"/>
</dbReference>
<dbReference type="GO" id="GO:0045892">
    <property type="term" value="P:negative regulation of DNA-templated transcription"/>
    <property type="evidence" value="ECO:0007669"/>
    <property type="project" value="TreeGrafter"/>
</dbReference>
<dbReference type="PROSITE" id="PS50949">
    <property type="entry name" value="HTH_GNTR"/>
    <property type="match status" value="1"/>
</dbReference>
<comment type="caution">
    <text evidence="6">The sequence shown here is derived from an EMBL/GenBank/DDBJ whole genome shotgun (WGS) entry which is preliminary data.</text>
</comment>
<dbReference type="PANTHER" id="PTHR44846">
    <property type="entry name" value="MANNOSYL-D-GLYCERATE TRANSPORT/METABOLISM SYSTEM REPRESSOR MNGR-RELATED"/>
    <property type="match status" value="1"/>
</dbReference>
<evidence type="ECO:0000256" key="1">
    <source>
        <dbReference type="ARBA" id="ARBA00023015"/>
    </source>
</evidence>
<dbReference type="RefSeq" id="WP_184944142.1">
    <property type="nucleotide sequence ID" value="NZ_JACHJJ010000015.1"/>
</dbReference>
<dbReference type="AlphaFoldDB" id="A0A841D968"/>
<dbReference type="SUPFAM" id="SSF46785">
    <property type="entry name" value="Winged helix' DNA-binding domain"/>
    <property type="match status" value="1"/>
</dbReference>
<dbReference type="InterPro" id="IPR036388">
    <property type="entry name" value="WH-like_DNA-bd_sf"/>
</dbReference>
<keyword evidence="3" id="KW-0804">Transcription</keyword>
<dbReference type="InterPro" id="IPR036390">
    <property type="entry name" value="WH_DNA-bd_sf"/>
</dbReference>
<evidence type="ECO:0000256" key="4">
    <source>
        <dbReference type="SAM" id="MobiDB-lite"/>
    </source>
</evidence>
<evidence type="ECO:0000313" key="6">
    <source>
        <dbReference type="EMBL" id="MBB5965034.1"/>
    </source>
</evidence>
<gene>
    <name evidence="6" type="ORF">FHS22_004320</name>
</gene>
<keyword evidence="2 6" id="KW-0238">DNA-binding</keyword>
<evidence type="ECO:0000313" key="7">
    <source>
        <dbReference type="Proteomes" id="UP000562352"/>
    </source>
</evidence>
<keyword evidence="7" id="KW-1185">Reference proteome</keyword>
<dbReference type="GO" id="GO:0003677">
    <property type="term" value="F:DNA binding"/>
    <property type="evidence" value="ECO:0007669"/>
    <property type="project" value="UniProtKB-KW"/>
</dbReference>
<protein>
    <submittedName>
        <fullName evidence="6">DNA-binding GntR family transcriptional regulator</fullName>
    </submittedName>
</protein>
<dbReference type="EMBL" id="JACHJJ010000015">
    <property type="protein sequence ID" value="MBB5965034.1"/>
    <property type="molecule type" value="Genomic_DNA"/>
</dbReference>
<dbReference type="GO" id="GO:0003700">
    <property type="term" value="F:DNA-binding transcription factor activity"/>
    <property type="evidence" value="ECO:0007669"/>
    <property type="project" value="InterPro"/>
</dbReference>
<dbReference type="CDD" id="cd07377">
    <property type="entry name" value="WHTH_GntR"/>
    <property type="match status" value="1"/>
</dbReference>
<evidence type="ECO:0000259" key="5">
    <source>
        <dbReference type="PROSITE" id="PS50949"/>
    </source>
</evidence>
<feature type="region of interest" description="Disordered" evidence="4">
    <location>
        <begin position="68"/>
        <end position="91"/>
    </location>
</feature>
<sequence>MIEWRADLPRWQQVANIVRRRIESGEYPAGRMLTERALAEEFGVAYTTIRKATKWLREQGHIYTRPYLGSFVGPEPTDDDESSPANGSGEA</sequence>
<accession>A0A841D968</accession>
<proteinExistence type="predicted"/>
<name>A0A841D968_PLAVE</name>
<keyword evidence="1" id="KW-0805">Transcription regulation</keyword>
<evidence type="ECO:0000256" key="3">
    <source>
        <dbReference type="ARBA" id="ARBA00023163"/>
    </source>
</evidence>
<organism evidence="6 7">
    <name type="scientific">Planomonospora venezuelensis</name>
    <dbReference type="NCBI Taxonomy" id="1999"/>
    <lineage>
        <taxon>Bacteria</taxon>
        <taxon>Bacillati</taxon>
        <taxon>Actinomycetota</taxon>
        <taxon>Actinomycetes</taxon>
        <taxon>Streptosporangiales</taxon>
        <taxon>Streptosporangiaceae</taxon>
        <taxon>Planomonospora</taxon>
    </lineage>
</organism>